<gene>
    <name evidence="3" type="ORF">BDQ12DRAFT_616246</name>
</gene>
<dbReference type="STRING" id="68775.A0A5C3LVY2"/>
<accession>A0A5C3LVY2</accession>
<name>A0A5C3LVY2_9AGAR</name>
<dbReference type="InterPro" id="IPR056884">
    <property type="entry name" value="NPHP3-like_N"/>
</dbReference>
<protein>
    <recommendedName>
        <fullName evidence="2">Nephrocystin 3-like N-terminal domain-containing protein</fullName>
    </recommendedName>
</protein>
<evidence type="ECO:0000313" key="3">
    <source>
        <dbReference type="EMBL" id="TFK32911.1"/>
    </source>
</evidence>
<evidence type="ECO:0000259" key="2">
    <source>
        <dbReference type="Pfam" id="PF24883"/>
    </source>
</evidence>
<dbReference type="EMBL" id="ML213660">
    <property type="protein sequence ID" value="TFK32911.1"/>
    <property type="molecule type" value="Genomic_DNA"/>
</dbReference>
<dbReference type="PANTHER" id="PTHR10039">
    <property type="entry name" value="AMELOGENIN"/>
    <property type="match status" value="1"/>
</dbReference>
<keyword evidence="1" id="KW-0677">Repeat</keyword>
<dbReference type="Gene3D" id="3.40.50.300">
    <property type="entry name" value="P-loop containing nucleotide triphosphate hydrolases"/>
    <property type="match status" value="1"/>
</dbReference>
<evidence type="ECO:0000313" key="4">
    <source>
        <dbReference type="Proteomes" id="UP000308652"/>
    </source>
</evidence>
<dbReference type="InterPro" id="IPR027417">
    <property type="entry name" value="P-loop_NTPase"/>
</dbReference>
<dbReference type="Pfam" id="PF24883">
    <property type="entry name" value="NPHP3_N"/>
    <property type="match status" value="1"/>
</dbReference>
<feature type="non-terminal residue" evidence="3">
    <location>
        <position position="1"/>
    </location>
</feature>
<reference evidence="3 4" key="1">
    <citation type="journal article" date="2019" name="Nat. Ecol. Evol.">
        <title>Megaphylogeny resolves global patterns of mushroom evolution.</title>
        <authorList>
            <person name="Varga T."/>
            <person name="Krizsan K."/>
            <person name="Foldi C."/>
            <person name="Dima B."/>
            <person name="Sanchez-Garcia M."/>
            <person name="Sanchez-Ramirez S."/>
            <person name="Szollosi G.J."/>
            <person name="Szarkandi J.G."/>
            <person name="Papp V."/>
            <person name="Albert L."/>
            <person name="Andreopoulos W."/>
            <person name="Angelini C."/>
            <person name="Antonin V."/>
            <person name="Barry K.W."/>
            <person name="Bougher N.L."/>
            <person name="Buchanan P."/>
            <person name="Buyck B."/>
            <person name="Bense V."/>
            <person name="Catcheside P."/>
            <person name="Chovatia M."/>
            <person name="Cooper J."/>
            <person name="Damon W."/>
            <person name="Desjardin D."/>
            <person name="Finy P."/>
            <person name="Geml J."/>
            <person name="Haridas S."/>
            <person name="Hughes K."/>
            <person name="Justo A."/>
            <person name="Karasinski D."/>
            <person name="Kautmanova I."/>
            <person name="Kiss B."/>
            <person name="Kocsube S."/>
            <person name="Kotiranta H."/>
            <person name="LaButti K.M."/>
            <person name="Lechner B.E."/>
            <person name="Liimatainen K."/>
            <person name="Lipzen A."/>
            <person name="Lukacs Z."/>
            <person name="Mihaltcheva S."/>
            <person name="Morgado L.N."/>
            <person name="Niskanen T."/>
            <person name="Noordeloos M.E."/>
            <person name="Ohm R.A."/>
            <person name="Ortiz-Santana B."/>
            <person name="Ovrebo C."/>
            <person name="Racz N."/>
            <person name="Riley R."/>
            <person name="Savchenko A."/>
            <person name="Shiryaev A."/>
            <person name="Soop K."/>
            <person name="Spirin V."/>
            <person name="Szebenyi C."/>
            <person name="Tomsovsky M."/>
            <person name="Tulloss R.E."/>
            <person name="Uehling J."/>
            <person name="Grigoriev I.V."/>
            <person name="Vagvolgyi C."/>
            <person name="Papp T."/>
            <person name="Martin F.M."/>
            <person name="Miettinen O."/>
            <person name="Hibbett D.S."/>
            <person name="Nagy L.G."/>
        </authorList>
    </citation>
    <scope>NUCLEOTIDE SEQUENCE [LARGE SCALE GENOMIC DNA]</scope>
    <source>
        <strain evidence="3 4">CBS 166.37</strain>
    </source>
</reference>
<proteinExistence type="predicted"/>
<dbReference type="SUPFAM" id="SSF52540">
    <property type="entry name" value="P-loop containing nucleoside triphosphate hydrolases"/>
    <property type="match status" value="1"/>
</dbReference>
<feature type="domain" description="Nephrocystin 3-like N-terminal" evidence="2">
    <location>
        <begin position="30"/>
        <end position="189"/>
    </location>
</feature>
<evidence type="ECO:0000256" key="1">
    <source>
        <dbReference type="ARBA" id="ARBA00022737"/>
    </source>
</evidence>
<dbReference type="AlphaFoldDB" id="A0A5C3LVY2"/>
<sequence length="243" mass="27641">GASHDSHERCDPPQCYSETGAAVVNFILLWVQDRQRASSIMWLHGPLGAGKSTIAQRVAEECEYTRMLCSTFFFSRKTPRRDSSKYLIATITYQMIHSIPELERPVIDAIARDPALLSSTLQSQIHRLIVDPILVLMSKDEWPKYSPQLIIIDGLDECEDAEIQLLILEVISDMLITFPVPLCFLVASRIEKAIKREFNTDRMQKISSQLCLHGSFRSQKSLISSCRSKISEIRLTQPDPFSR</sequence>
<dbReference type="OrthoDB" id="5967843at2759"/>
<keyword evidence="4" id="KW-1185">Reference proteome</keyword>
<dbReference type="PANTHER" id="PTHR10039:SF14">
    <property type="entry name" value="NACHT DOMAIN-CONTAINING PROTEIN"/>
    <property type="match status" value="1"/>
</dbReference>
<dbReference type="Proteomes" id="UP000308652">
    <property type="component" value="Unassembled WGS sequence"/>
</dbReference>
<organism evidence="3 4">
    <name type="scientific">Crucibulum laeve</name>
    <dbReference type="NCBI Taxonomy" id="68775"/>
    <lineage>
        <taxon>Eukaryota</taxon>
        <taxon>Fungi</taxon>
        <taxon>Dikarya</taxon>
        <taxon>Basidiomycota</taxon>
        <taxon>Agaricomycotina</taxon>
        <taxon>Agaricomycetes</taxon>
        <taxon>Agaricomycetidae</taxon>
        <taxon>Agaricales</taxon>
        <taxon>Agaricineae</taxon>
        <taxon>Nidulariaceae</taxon>
        <taxon>Crucibulum</taxon>
    </lineage>
</organism>